<feature type="non-terminal residue" evidence="1">
    <location>
        <position position="230"/>
    </location>
</feature>
<reference evidence="1" key="1">
    <citation type="submission" date="2018-05" db="EMBL/GenBank/DDBJ databases">
        <authorList>
            <person name="Lanie J.A."/>
            <person name="Ng W.-L."/>
            <person name="Kazmierczak K.M."/>
            <person name="Andrzejewski T.M."/>
            <person name="Davidsen T.M."/>
            <person name="Wayne K.J."/>
            <person name="Tettelin H."/>
            <person name="Glass J.I."/>
            <person name="Rusch D."/>
            <person name="Podicherti R."/>
            <person name="Tsui H.-C.T."/>
            <person name="Winkler M.E."/>
        </authorList>
    </citation>
    <scope>NUCLEOTIDE SEQUENCE</scope>
</reference>
<gene>
    <name evidence="1" type="ORF">METZ01_LOCUS450409</name>
</gene>
<name>A0A382ZR54_9ZZZZ</name>
<evidence type="ECO:0000313" key="1">
    <source>
        <dbReference type="EMBL" id="SVD97555.1"/>
    </source>
</evidence>
<accession>A0A382ZR54</accession>
<proteinExistence type="predicted"/>
<dbReference type="AlphaFoldDB" id="A0A382ZR54"/>
<dbReference type="PROSITE" id="PS51257">
    <property type="entry name" value="PROKAR_LIPOPROTEIN"/>
    <property type="match status" value="1"/>
</dbReference>
<organism evidence="1">
    <name type="scientific">marine metagenome</name>
    <dbReference type="NCBI Taxonomy" id="408172"/>
    <lineage>
        <taxon>unclassified sequences</taxon>
        <taxon>metagenomes</taxon>
        <taxon>ecological metagenomes</taxon>
    </lineage>
</organism>
<evidence type="ECO:0008006" key="2">
    <source>
        <dbReference type="Google" id="ProtNLM"/>
    </source>
</evidence>
<dbReference type="EMBL" id="UINC01185713">
    <property type="protein sequence ID" value="SVD97555.1"/>
    <property type="molecule type" value="Genomic_DNA"/>
</dbReference>
<protein>
    <recommendedName>
        <fullName evidence="2">LPP20 lipoprotein</fullName>
    </recommendedName>
</protein>
<sequence length="230" mass="26397">MSTKILFINCFIFLTACGLIAQPKWFGKDLSDHPRSNYFIGEGVGSDYSEALANAQMEIASQIRVGIESQLTLSISEVSDNDKSELRESFDSEIKTSVNETIQGIIIVKKEKKKQKYYVAATLDKEKYLAGLRVEIDQFWNQINHLIIDARDFENNGKLTVYDIVNNSFKDLDINFNGRKSHPLFSPDFYFGNVRIYYLLDGTKISHHTISSNQNSIWTFDSIDKPFIFY</sequence>
<dbReference type="Gene3D" id="3.10.28.20">
    <property type="entry name" value="Acetamidase/Formamidase-like domains"/>
    <property type="match status" value="1"/>
</dbReference>